<evidence type="ECO:0000256" key="1">
    <source>
        <dbReference type="SAM" id="MobiDB-lite"/>
    </source>
</evidence>
<dbReference type="InterPro" id="IPR021109">
    <property type="entry name" value="Peptidase_aspartic_dom_sf"/>
</dbReference>
<dbReference type="InterPro" id="IPR001969">
    <property type="entry name" value="Aspartic_peptidase_AS"/>
</dbReference>
<feature type="region of interest" description="Disordered" evidence="1">
    <location>
        <begin position="1"/>
        <end position="22"/>
    </location>
</feature>
<dbReference type="Proteomes" id="UP000235220">
    <property type="component" value="Chromosome 14"/>
</dbReference>
<dbReference type="Pfam" id="PF03732">
    <property type="entry name" value="Retrotrans_gag"/>
    <property type="match status" value="1"/>
</dbReference>
<dbReference type="InterPro" id="IPR032567">
    <property type="entry name" value="RTL1-rel"/>
</dbReference>
<dbReference type="GO" id="GO:0004190">
    <property type="term" value="F:aspartic-type endopeptidase activity"/>
    <property type="evidence" value="ECO:0007669"/>
    <property type="project" value="InterPro"/>
</dbReference>
<keyword evidence="3" id="KW-1185">Reference proteome</keyword>
<evidence type="ECO:0000313" key="3">
    <source>
        <dbReference type="Proteomes" id="UP000235220"/>
    </source>
</evidence>
<accession>A0A6P9E0D4</accession>
<dbReference type="SUPFAM" id="SSF50630">
    <property type="entry name" value="Acid proteases"/>
    <property type="match status" value="1"/>
</dbReference>
<dbReference type="GO" id="GO:0006508">
    <property type="term" value="P:proteolysis"/>
    <property type="evidence" value="ECO:0007669"/>
    <property type="project" value="InterPro"/>
</dbReference>
<feature type="domain" description="Retrotransposon gag" evidence="2">
    <location>
        <begin position="97"/>
        <end position="197"/>
    </location>
</feature>
<reference evidence="4" key="1">
    <citation type="submission" date="2025-08" db="UniProtKB">
        <authorList>
            <consortium name="RefSeq"/>
        </authorList>
    </citation>
    <scope>IDENTIFICATION</scope>
    <source>
        <tissue evidence="4">Leaves</tissue>
    </source>
</reference>
<dbReference type="OrthoDB" id="1937173at2759"/>
<dbReference type="RefSeq" id="XP_035541470.1">
    <property type="nucleotide sequence ID" value="XM_035685577.1"/>
</dbReference>
<dbReference type="GeneID" id="108990059"/>
<evidence type="ECO:0000313" key="4">
    <source>
        <dbReference type="RefSeq" id="XP_035541470.1"/>
    </source>
</evidence>
<dbReference type="PROSITE" id="PS00141">
    <property type="entry name" value="ASP_PROTEASE"/>
    <property type="match status" value="1"/>
</dbReference>
<dbReference type="PANTHER" id="PTHR15503">
    <property type="entry name" value="LDOC1 RELATED"/>
    <property type="match status" value="1"/>
</dbReference>
<evidence type="ECO:0000259" key="2">
    <source>
        <dbReference type="Pfam" id="PF03732"/>
    </source>
</evidence>
<dbReference type="AlphaFoldDB" id="A0A6P9E0D4"/>
<protein>
    <submittedName>
        <fullName evidence="4">Uncharacterized protein LOC108990059</fullName>
    </submittedName>
</protein>
<dbReference type="InParanoid" id="A0A6P9E0D4"/>
<proteinExistence type="predicted"/>
<organism evidence="3 4">
    <name type="scientific">Juglans regia</name>
    <name type="common">English walnut</name>
    <dbReference type="NCBI Taxonomy" id="51240"/>
    <lineage>
        <taxon>Eukaryota</taxon>
        <taxon>Viridiplantae</taxon>
        <taxon>Streptophyta</taxon>
        <taxon>Embryophyta</taxon>
        <taxon>Tracheophyta</taxon>
        <taxon>Spermatophyta</taxon>
        <taxon>Magnoliopsida</taxon>
        <taxon>eudicotyledons</taxon>
        <taxon>Gunneridae</taxon>
        <taxon>Pentapetalae</taxon>
        <taxon>rosids</taxon>
        <taxon>fabids</taxon>
        <taxon>Fagales</taxon>
        <taxon>Juglandaceae</taxon>
        <taxon>Juglans</taxon>
    </lineage>
</organism>
<dbReference type="CDD" id="cd00303">
    <property type="entry name" value="retropepsin_like"/>
    <property type="match status" value="1"/>
</dbReference>
<dbReference type="Gene3D" id="2.40.70.10">
    <property type="entry name" value="Acid Proteases"/>
    <property type="match status" value="1"/>
</dbReference>
<dbReference type="InterPro" id="IPR005162">
    <property type="entry name" value="Retrotrans_gag_dom"/>
</dbReference>
<gene>
    <name evidence="4" type="primary">LOC108990059</name>
</gene>
<dbReference type="PANTHER" id="PTHR15503:SF45">
    <property type="entry name" value="RNA-DIRECTED DNA POLYMERASE HOMOLOG"/>
    <property type="match status" value="1"/>
</dbReference>
<dbReference type="KEGG" id="jre:108990059"/>
<dbReference type="Pfam" id="PF08284">
    <property type="entry name" value="RVP_2"/>
    <property type="match status" value="1"/>
</dbReference>
<sequence>MAAGTRNHPNREGSFGSNQNDNPDHLVAAATQFFQSMVSGQFMASRAPQAGCTLKQFSRQHPPTFDGRLNSLDAESWIERMEHIFEVLYCMDDQTVKYATYHLTDMANKWWKSTRALVQLELGEAVPISWEHFKKIFLDHFFPRTLQESRARQFMDLIQGSMTVAQYATTFMELSHFASYLIPDEEKKAEKFERGLDRRIRERVHTLRIRSFTKLVTRATIAEEDLQENIEYNNQRKCQQQQQLPACEKPNLLARDCPTKKPGEPGRSGGQKTQATARVYTLTPIDAKASNDVVTCTLSLFSRHASILFDSGATHSFISNHYEPLTEKIPEPLEPSMSVATSLGDHIICDSVLIGCPIEIQGRILPTDLIIFNMSGFEVILGMDWLSRNHACVDCFNKRVVFKSTSGEEFSFQSVRGSSPPRVISAL</sequence>
<name>A0A6P9E0D4_JUGRE</name>